<keyword evidence="4" id="KW-1185">Reference proteome</keyword>
<dbReference type="InterPro" id="IPR011613">
    <property type="entry name" value="GH15-like"/>
</dbReference>
<accession>A0A4V1RTX1</accession>
<reference evidence="3 4" key="2">
    <citation type="submission" date="2019-02" db="EMBL/GenBank/DDBJ databases">
        <title>'Lichenibacterium ramalinii' gen. nov. sp. nov., 'Lichenibacterium minor' gen. nov. sp. nov.</title>
        <authorList>
            <person name="Pankratov T."/>
        </authorList>
    </citation>
    <scope>NUCLEOTIDE SEQUENCE [LARGE SCALE GENOMIC DNA]</scope>
    <source>
        <strain evidence="3 4">RmlP026</strain>
    </source>
</reference>
<dbReference type="InterPro" id="IPR045582">
    <property type="entry name" value="Trehalase-like_N"/>
</dbReference>
<proteinExistence type="predicted"/>
<name>A0A4V1RTX1_9HYPH</name>
<dbReference type="PANTHER" id="PTHR31616:SF0">
    <property type="entry name" value="GLUCAN 1,4-ALPHA-GLUCOSIDASE"/>
    <property type="match status" value="1"/>
</dbReference>
<dbReference type="RefSeq" id="WP_129229793.1">
    <property type="nucleotide sequence ID" value="NZ_QYBB01000068.1"/>
</dbReference>
<dbReference type="InterPro" id="IPR012341">
    <property type="entry name" value="6hp_glycosidase-like_sf"/>
</dbReference>
<dbReference type="PANTHER" id="PTHR31616">
    <property type="entry name" value="TREHALASE"/>
    <property type="match status" value="1"/>
</dbReference>
<feature type="domain" description="GH15-like" evidence="1">
    <location>
        <begin position="230"/>
        <end position="589"/>
    </location>
</feature>
<sequence>MSSPIEDYGLIGDGQTTALVSRDGSIDWLCWPRFDSDACFAALLGDERHGCWSFSPQARVTGRSRRYEEDTLVLQTDAEVDGGAYRITDFMPIRDGDLSSLVRIVEGLSGSVELDMTLKLRFAYGTVPPWCEATGRGITARIGPDQVSLDAPVAVKLDDDVATATFTVGEGRRFAFVLSYSSLMDAASSGGASAGRGAGVDPDGALADTRAHWRGWIGRFDASRTRWPEVVKRSLITLKAMVHGLTGGLVAAPTTSLPELAGGAMNWDYRYCWLRDASFTLGAFLNAGFTEEATAWRDWLLRAVGGAPDKMQIMYRLDGSRHLDEYAVDELPGYRDARPVLIGNAAAKQHQIDVYGEVLDCLDLARRAGIAVTPHHVAVERRIVDHLETVWNTFGSGVWESRGHPRQYTYSKAMAWAGFDRAVRDGGALADEPPERLAHLKAMRDKVHAAACREGWNAGLGTFTQAYGNEAVDASLLLLPLVGFLPADDPRMAATIARIGDVLSEGGLIRRMKAKVDGPNEGAFLACSCWMADCLQLQGRHEEAVAQFERLLAVGNDLGLFAEEYNVPAQHLTGNFPQALTHLAIVNTALGLCGPVLNRGG</sequence>
<evidence type="ECO:0000259" key="2">
    <source>
        <dbReference type="Pfam" id="PF19291"/>
    </source>
</evidence>
<dbReference type="Pfam" id="PF00723">
    <property type="entry name" value="Glyco_hydro_15"/>
    <property type="match status" value="1"/>
</dbReference>
<keyword evidence="3" id="KW-0378">Hydrolase</keyword>
<reference evidence="3 4" key="1">
    <citation type="submission" date="2018-12" db="EMBL/GenBank/DDBJ databases">
        <authorList>
            <person name="Grouzdev D.S."/>
            <person name="Krutkina M.S."/>
        </authorList>
    </citation>
    <scope>NUCLEOTIDE SEQUENCE [LARGE SCALE GENOMIC DNA]</scope>
    <source>
        <strain evidence="3 4">RmlP026</strain>
    </source>
</reference>
<evidence type="ECO:0000259" key="1">
    <source>
        <dbReference type="Pfam" id="PF00723"/>
    </source>
</evidence>
<dbReference type="Pfam" id="PF19291">
    <property type="entry name" value="TREH_N"/>
    <property type="match status" value="1"/>
</dbReference>
<dbReference type="AlphaFoldDB" id="A0A4V1RTX1"/>
<comment type="caution">
    <text evidence="3">The sequence shown here is derived from an EMBL/GenBank/DDBJ whole genome shotgun (WGS) entry which is preliminary data.</text>
</comment>
<dbReference type="Gene3D" id="1.50.10.10">
    <property type="match status" value="1"/>
</dbReference>
<dbReference type="InterPro" id="IPR008928">
    <property type="entry name" value="6-hairpin_glycosidase_sf"/>
</dbReference>
<dbReference type="Proteomes" id="UP000290759">
    <property type="component" value="Unassembled WGS sequence"/>
</dbReference>
<evidence type="ECO:0000313" key="4">
    <source>
        <dbReference type="Proteomes" id="UP000290759"/>
    </source>
</evidence>
<protein>
    <submittedName>
        <fullName evidence="3">Glycoside hydrolase family 15 protein</fullName>
    </submittedName>
</protein>
<dbReference type="OrthoDB" id="3902805at2"/>
<gene>
    <name evidence="3" type="ORF">D3273_25610</name>
</gene>
<dbReference type="GO" id="GO:0004553">
    <property type="term" value="F:hydrolase activity, hydrolyzing O-glycosyl compounds"/>
    <property type="evidence" value="ECO:0007669"/>
    <property type="project" value="TreeGrafter"/>
</dbReference>
<dbReference type="EMBL" id="QYBB01000068">
    <property type="protein sequence ID" value="RYC29134.1"/>
    <property type="molecule type" value="Genomic_DNA"/>
</dbReference>
<dbReference type="SUPFAM" id="SSF48208">
    <property type="entry name" value="Six-hairpin glycosidases"/>
    <property type="match status" value="1"/>
</dbReference>
<organism evidence="3 4">
    <name type="scientific">Lichenibacterium minor</name>
    <dbReference type="NCBI Taxonomy" id="2316528"/>
    <lineage>
        <taxon>Bacteria</taxon>
        <taxon>Pseudomonadati</taxon>
        <taxon>Pseudomonadota</taxon>
        <taxon>Alphaproteobacteria</taxon>
        <taxon>Hyphomicrobiales</taxon>
        <taxon>Lichenihabitantaceae</taxon>
        <taxon>Lichenibacterium</taxon>
    </lineage>
</organism>
<feature type="domain" description="Trehalase-like N-terminal" evidence="2">
    <location>
        <begin position="2"/>
        <end position="164"/>
    </location>
</feature>
<dbReference type="GO" id="GO:0005975">
    <property type="term" value="P:carbohydrate metabolic process"/>
    <property type="evidence" value="ECO:0007669"/>
    <property type="project" value="InterPro"/>
</dbReference>
<evidence type="ECO:0000313" key="3">
    <source>
        <dbReference type="EMBL" id="RYC29134.1"/>
    </source>
</evidence>